<evidence type="ECO:0000313" key="1">
    <source>
        <dbReference type="EMBL" id="DAZ96908.1"/>
    </source>
</evidence>
<keyword evidence="2" id="KW-1185">Reference proteome</keyword>
<protein>
    <submittedName>
        <fullName evidence="1">Uncharacterized protein</fullName>
    </submittedName>
</protein>
<dbReference type="EMBL" id="DAKRPA010000152">
    <property type="protein sequence ID" value="DAZ96908.1"/>
    <property type="molecule type" value="Genomic_DNA"/>
</dbReference>
<name>A0AAV2YUE5_9STRA</name>
<sequence length="129" mass="14456">MFFSLTIKPSKKLTIDTTMQWLNATLSKASKLQALIQKESLDEASADSLANLFAQVMAKNREYDYDQITKKLTKGVFKPVKKNETIGDVYSLMGDDTSTKSKKPNVKINTFVPQVTDTDITMTTPPRES</sequence>
<dbReference type="AlphaFoldDB" id="A0AAV2YUE5"/>
<reference evidence="1" key="2">
    <citation type="journal article" date="2023" name="Microbiol Resour">
        <title>Decontamination and Annotation of the Draft Genome Sequence of the Oomycete Lagenidium giganteum ARSEF 373.</title>
        <authorList>
            <person name="Morgan W.R."/>
            <person name="Tartar A."/>
        </authorList>
    </citation>
    <scope>NUCLEOTIDE SEQUENCE</scope>
    <source>
        <strain evidence="1">ARSEF 373</strain>
    </source>
</reference>
<accession>A0AAV2YUE5</accession>
<reference evidence="1" key="1">
    <citation type="submission" date="2022-11" db="EMBL/GenBank/DDBJ databases">
        <authorList>
            <person name="Morgan W.R."/>
            <person name="Tartar A."/>
        </authorList>
    </citation>
    <scope>NUCLEOTIDE SEQUENCE</scope>
    <source>
        <strain evidence="1">ARSEF 373</strain>
    </source>
</reference>
<evidence type="ECO:0000313" key="2">
    <source>
        <dbReference type="Proteomes" id="UP001146120"/>
    </source>
</evidence>
<gene>
    <name evidence="1" type="ORF">N0F65_008919</name>
</gene>
<organism evidence="1 2">
    <name type="scientific">Lagenidium giganteum</name>
    <dbReference type="NCBI Taxonomy" id="4803"/>
    <lineage>
        <taxon>Eukaryota</taxon>
        <taxon>Sar</taxon>
        <taxon>Stramenopiles</taxon>
        <taxon>Oomycota</taxon>
        <taxon>Peronosporomycetes</taxon>
        <taxon>Pythiales</taxon>
        <taxon>Pythiaceae</taxon>
    </lineage>
</organism>
<comment type="caution">
    <text evidence="1">The sequence shown here is derived from an EMBL/GenBank/DDBJ whole genome shotgun (WGS) entry which is preliminary data.</text>
</comment>
<dbReference type="Proteomes" id="UP001146120">
    <property type="component" value="Unassembled WGS sequence"/>
</dbReference>
<proteinExistence type="predicted"/>